<dbReference type="SUPFAM" id="SSF50998">
    <property type="entry name" value="Quinoprotein alcohol dehydrogenase-like"/>
    <property type="match status" value="1"/>
</dbReference>
<dbReference type="Gene3D" id="2.130.10.10">
    <property type="entry name" value="YVTN repeat-like/Quinoprotein amine dehydrogenase"/>
    <property type="match status" value="2"/>
</dbReference>
<proteinExistence type="predicted"/>
<accession>A0A9D4UUE5</accession>
<dbReference type="EMBL" id="JABFUD020000010">
    <property type="protein sequence ID" value="KAI5074087.1"/>
    <property type="molecule type" value="Genomic_DNA"/>
</dbReference>
<evidence type="ECO:0000313" key="3">
    <source>
        <dbReference type="Proteomes" id="UP000886520"/>
    </source>
</evidence>
<dbReference type="InterPro" id="IPR001680">
    <property type="entry name" value="WD40_rpt"/>
</dbReference>
<reference evidence="2" key="1">
    <citation type="submission" date="2021-01" db="EMBL/GenBank/DDBJ databases">
        <title>Adiantum capillus-veneris genome.</title>
        <authorList>
            <person name="Fang Y."/>
            <person name="Liao Q."/>
        </authorList>
    </citation>
    <scope>NUCLEOTIDE SEQUENCE</scope>
    <source>
        <strain evidence="2">H3</strain>
        <tissue evidence="2">Leaf</tissue>
    </source>
</reference>
<dbReference type="PANTHER" id="PTHR44099">
    <property type="entry name" value="RABCONNECTIN-3B, ISOFORM A"/>
    <property type="match status" value="1"/>
</dbReference>
<sequence>MALLSGHTASIVSLVTCGLDEMKRTGSYATPISMMNREFCEPNACELIVSVCCDGWLCVWDCLTRRCRRRRKLPPWVGSPNSMTPLLGTKRYVAIACDGCNTGSSRINGTDEADNNMKKLVDNARTMAWENFGSTNITVVIVDTSVLGVVRVVCTGLFGLATVRAIAAVPDADSLHKIIISDPAGHIQMWEVSLEGEEMVRAAAGEPDKHVTVLPLQDKTDFGVDAKTVCFSSNGSYLLLVFGTKWVIVSTQDQSVVHQCSKGESKHGNAEWTGGLFFLESGIPGCMLLIWDANGGATVFTLKTTSERLATEEVCWIPPYQTDHKLLFCFKYHQFFNSLLCVACGHISLPTPDVSVRLWLLPRSFMRFSGMHTTNHIDNGVLGKQVSCTLYAHGNLRTPWANLASSCVISGESADKKGMHVHNLHEESVSCSFGTEWVTASMVLVNEAAIPRALVLGFSNGVIKLICFQTSLQEGERGLLVDNGITQDLYKHSGPITCLAEHKMSIASSGTHKYLLSGGMDCLTCIWNLTNGGQLLMTLHHHVTPVHQILLPPPGTYTPWANCFITVGKDGCIALISLETLQGERMFVGHPGQPKQIAWDGIRGYLSCLCSSISTPLNGIDVLFMWDMKSGALERILRGPAAHSMYTNFAQQLQGSTLANGLSKIQASSTSSLLHAEVDPALTQAADNSQTLGPNLRRKTEGDTIPVSNSKQSTDEKILRHEISSSRMIGGLEKLSSRLSQALNQGTKASWSEAKDSSFGIPLESSSRNLFHKQPPIKGASPIAGAVALQFDLFTLMAPDLGRMGKSERESEHSKVQAGNKVSGYSRSEDTILLDESLALKPIKSEIASSLGSTEGCLLRSSLAFLHLWGADKDLDKCLREEWQIVEPSSVHTAAGFGGDKGATTLLLPGWESTFEMWTLSAEFCALRSLTLVATALRMATLCRHTSNANSALAAFYTRGLAELFPKVKAPSLELYACFWQDPSEHVRMAARSLFHCAVSRAIPPVLRARGSPEASPDESGHMEHGYINTADSLLRLEQKLVTEGAHEKPNWPESISPSAEIIDWLESYESQPWTEVVEGTSQDARAGRIIVASALAVWYPGLVKPELAPSVAPYLVKLVKAMVDRHSAVAAELLGEGMESVWRHLIADEIQQLICDVFLLVECLSGGGTTKPTLVSNPATAMAIRETLTGSLLPSLAMANVATFLQIMQTQLSSASTSSSVPLVTLMTTIRIIRGAPRVAVFHLSEVMSIILQTMNTGRHCHQTAMAAIREMVRVYPMVALHQSSGKLAVGDAAGDVHSLAIHVYDLNSATKLRDLDASGPPGHPALLLTNADGSLDAGGISALAFSEDGEGVVAFSQHGLMIRWWSLSAVWWEKLSRVHPPLQCNKLVLVPPWSGFSPKSSRSSIMATISNNSDMHPTIEESRWHQHEDTIARADNRSIDLSFKIEWRAGRRIALLHHSQELGVFQL</sequence>
<dbReference type="InterPro" id="IPR011044">
    <property type="entry name" value="Quino_amine_DH_bsu"/>
</dbReference>
<dbReference type="Proteomes" id="UP000886520">
    <property type="component" value="Chromosome 10"/>
</dbReference>
<protein>
    <submittedName>
        <fullName evidence="2">Uncharacterized protein</fullName>
    </submittedName>
</protein>
<dbReference type="SMART" id="SM00320">
    <property type="entry name" value="WD40"/>
    <property type="match status" value="3"/>
</dbReference>
<dbReference type="GO" id="GO:0005737">
    <property type="term" value="C:cytoplasm"/>
    <property type="evidence" value="ECO:0007669"/>
    <property type="project" value="TreeGrafter"/>
</dbReference>
<organism evidence="2 3">
    <name type="scientific">Adiantum capillus-veneris</name>
    <name type="common">Maidenhair fern</name>
    <dbReference type="NCBI Taxonomy" id="13818"/>
    <lineage>
        <taxon>Eukaryota</taxon>
        <taxon>Viridiplantae</taxon>
        <taxon>Streptophyta</taxon>
        <taxon>Embryophyta</taxon>
        <taxon>Tracheophyta</taxon>
        <taxon>Polypodiopsida</taxon>
        <taxon>Polypodiidae</taxon>
        <taxon>Polypodiales</taxon>
        <taxon>Pteridineae</taxon>
        <taxon>Pteridaceae</taxon>
        <taxon>Vittarioideae</taxon>
        <taxon>Adiantum</taxon>
    </lineage>
</organism>
<dbReference type="InterPro" id="IPR015943">
    <property type="entry name" value="WD40/YVTN_repeat-like_dom_sf"/>
</dbReference>
<dbReference type="PANTHER" id="PTHR44099:SF4">
    <property type="entry name" value="RABCONNECTIN-3B, ISOFORM A"/>
    <property type="match status" value="1"/>
</dbReference>
<dbReference type="InterPro" id="IPR011047">
    <property type="entry name" value="Quinoprotein_ADH-like_sf"/>
</dbReference>
<dbReference type="OrthoDB" id="1925464at2759"/>
<comment type="caution">
    <text evidence="2">The sequence shown here is derived from an EMBL/GenBank/DDBJ whole genome shotgun (WGS) entry which is preliminary data.</text>
</comment>
<dbReference type="Pfam" id="PF00400">
    <property type="entry name" value="WD40"/>
    <property type="match status" value="1"/>
</dbReference>
<feature type="region of interest" description="Disordered" evidence="1">
    <location>
        <begin position="685"/>
        <end position="711"/>
    </location>
</feature>
<keyword evidence="3" id="KW-1185">Reference proteome</keyword>
<dbReference type="InterPro" id="IPR049916">
    <property type="entry name" value="WDR72-like"/>
</dbReference>
<dbReference type="SUPFAM" id="SSF50969">
    <property type="entry name" value="YVTN repeat-like/Quinoprotein amine dehydrogenase"/>
    <property type="match status" value="1"/>
</dbReference>
<name>A0A9D4UUE5_ADICA</name>
<gene>
    <name evidence="2" type="ORF">GOP47_0010048</name>
</gene>
<evidence type="ECO:0000256" key="1">
    <source>
        <dbReference type="SAM" id="MobiDB-lite"/>
    </source>
</evidence>
<evidence type="ECO:0000313" key="2">
    <source>
        <dbReference type="EMBL" id="KAI5074087.1"/>
    </source>
</evidence>